<dbReference type="InterPro" id="IPR001962">
    <property type="entry name" value="Asn_synthase"/>
</dbReference>
<keyword evidence="3" id="KW-0315">Glutamine amidotransferase</keyword>
<evidence type="ECO:0000259" key="5">
    <source>
        <dbReference type="Pfam" id="PF13537"/>
    </source>
</evidence>
<feature type="compositionally biased region" description="Basic and acidic residues" evidence="4">
    <location>
        <begin position="193"/>
        <end position="211"/>
    </location>
</feature>
<dbReference type="Proteomes" id="UP001292094">
    <property type="component" value="Unassembled WGS sequence"/>
</dbReference>
<organism evidence="6 7">
    <name type="scientific">Petrolisthes manimaculis</name>
    <dbReference type="NCBI Taxonomy" id="1843537"/>
    <lineage>
        <taxon>Eukaryota</taxon>
        <taxon>Metazoa</taxon>
        <taxon>Ecdysozoa</taxon>
        <taxon>Arthropoda</taxon>
        <taxon>Crustacea</taxon>
        <taxon>Multicrustacea</taxon>
        <taxon>Malacostraca</taxon>
        <taxon>Eumalacostraca</taxon>
        <taxon>Eucarida</taxon>
        <taxon>Decapoda</taxon>
        <taxon>Pleocyemata</taxon>
        <taxon>Anomura</taxon>
        <taxon>Galatheoidea</taxon>
        <taxon>Porcellanidae</taxon>
        <taxon>Petrolisthes</taxon>
    </lineage>
</organism>
<dbReference type="Gene3D" id="3.40.50.620">
    <property type="entry name" value="HUPs"/>
    <property type="match status" value="1"/>
</dbReference>
<dbReference type="SUPFAM" id="SSF56235">
    <property type="entry name" value="N-terminal nucleophile aminohydrolases (Ntn hydrolases)"/>
    <property type="match status" value="1"/>
</dbReference>
<reference evidence="6" key="1">
    <citation type="submission" date="2023-11" db="EMBL/GenBank/DDBJ databases">
        <title>Genome assemblies of two species of porcelain crab, Petrolisthes cinctipes and Petrolisthes manimaculis (Anomura: Porcellanidae).</title>
        <authorList>
            <person name="Angst P."/>
        </authorList>
    </citation>
    <scope>NUCLEOTIDE SEQUENCE</scope>
    <source>
        <strain evidence="6">PB745_02</strain>
        <tissue evidence="6">Gill</tissue>
    </source>
</reference>
<feature type="region of interest" description="Disordered" evidence="4">
    <location>
        <begin position="193"/>
        <end position="231"/>
    </location>
</feature>
<evidence type="ECO:0000313" key="7">
    <source>
        <dbReference type="Proteomes" id="UP001292094"/>
    </source>
</evidence>
<dbReference type="SUPFAM" id="SSF52402">
    <property type="entry name" value="Adenine nucleotide alpha hydrolases-like"/>
    <property type="match status" value="1"/>
</dbReference>
<keyword evidence="1" id="KW-0028">Amino-acid biosynthesis</keyword>
<dbReference type="GO" id="GO:0004066">
    <property type="term" value="F:asparagine synthase (glutamine-hydrolyzing) activity"/>
    <property type="evidence" value="ECO:0007669"/>
    <property type="project" value="InterPro"/>
</dbReference>
<dbReference type="InterPro" id="IPR051857">
    <property type="entry name" value="Asn_synthetase_domain"/>
</dbReference>
<dbReference type="InterPro" id="IPR029055">
    <property type="entry name" value="Ntn_hydrolases_N"/>
</dbReference>
<gene>
    <name evidence="6" type="ORF">Pmani_028938</name>
</gene>
<dbReference type="EMBL" id="JAWZYT010003375">
    <property type="protein sequence ID" value="KAK4298733.1"/>
    <property type="molecule type" value="Genomic_DNA"/>
</dbReference>
<dbReference type="Gene3D" id="3.60.20.10">
    <property type="entry name" value="Glutamine Phosphoribosylpyrophosphate, subunit 1, domain 1"/>
    <property type="match status" value="1"/>
</dbReference>
<evidence type="ECO:0000313" key="6">
    <source>
        <dbReference type="EMBL" id="KAK4298733.1"/>
    </source>
</evidence>
<dbReference type="PANTHER" id="PTHR45937">
    <property type="entry name" value="ASPARAGINE SYNTHETASE DOMAIN-CONTAINING PROTEIN 1"/>
    <property type="match status" value="1"/>
</dbReference>
<feature type="domain" description="Glutamine amidotransferase type-2" evidence="5">
    <location>
        <begin position="64"/>
        <end position="159"/>
    </location>
</feature>
<sequence length="391" mass="44292">MCGICFVCGVDVCRSQLDKLIEPDWELLKNRGPDRIKKEYLRINEKIHGVMGGCVLWLQGSSPHTQPVTDRHGNMLLWNGDVLEGYQIPKEMSDSKYLSNQLSNIVKESDILSILSHIKGPWAFIFYHTHTRRLYFGRDALGRHSLLWRRPTHERALFALSSVCHRSQEGVEEVPACGVFRVDLSSVSSLTKEGFENHNESERCYQSESERSNGSQKQSESEKERSTGSESIHCIHSRIDRVSGRECWRQLQKLRPQRTWNFVQINVTREELQSWRVSIIQHLLQPHTSVLDDSIGCSLWFATRGKGRLNNTPYTSTVRVVLSGVGADEQLGGYSRHRGVFEAGEAGKAGGCGSGGGWSGLIREIDLEMSRIHHRNLGRDNRILAHHGRAP</sequence>
<accession>A0AAE1NZP9</accession>
<dbReference type="CDD" id="cd01991">
    <property type="entry name" value="Asn_synthase_B_C"/>
    <property type="match status" value="1"/>
</dbReference>
<dbReference type="InterPro" id="IPR017932">
    <property type="entry name" value="GATase_2_dom"/>
</dbReference>
<evidence type="ECO:0000256" key="2">
    <source>
        <dbReference type="ARBA" id="ARBA00022888"/>
    </source>
</evidence>
<dbReference type="Pfam" id="PF13537">
    <property type="entry name" value="GATase_7"/>
    <property type="match status" value="1"/>
</dbReference>
<feature type="non-terminal residue" evidence="6">
    <location>
        <position position="1"/>
    </location>
</feature>
<evidence type="ECO:0000256" key="4">
    <source>
        <dbReference type="SAM" id="MobiDB-lite"/>
    </source>
</evidence>
<protein>
    <recommendedName>
        <fullName evidence="5">Glutamine amidotransferase type-2 domain-containing protein</fullName>
    </recommendedName>
</protein>
<dbReference type="AlphaFoldDB" id="A0AAE1NZP9"/>
<dbReference type="PANTHER" id="PTHR45937:SF1">
    <property type="entry name" value="ASPARAGINE SYNTHETASE DOMAIN-CONTAINING PROTEIN 1"/>
    <property type="match status" value="1"/>
</dbReference>
<keyword evidence="2" id="KW-0061">Asparagine biosynthesis</keyword>
<proteinExistence type="predicted"/>
<keyword evidence="7" id="KW-1185">Reference proteome</keyword>
<dbReference type="EMBL" id="JAWZYT010003375">
    <property type="protein sequence ID" value="KAK4298732.1"/>
    <property type="molecule type" value="Genomic_DNA"/>
</dbReference>
<evidence type="ECO:0000256" key="1">
    <source>
        <dbReference type="ARBA" id="ARBA00022605"/>
    </source>
</evidence>
<evidence type="ECO:0000256" key="3">
    <source>
        <dbReference type="ARBA" id="ARBA00022962"/>
    </source>
</evidence>
<name>A0AAE1NZP9_9EUCA</name>
<dbReference type="GO" id="GO:0006529">
    <property type="term" value="P:asparagine biosynthetic process"/>
    <property type="evidence" value="ECO:0007669"/>
    <property type="project" value="UniProtKB-KW"/>
</dbReference>
<dbReference type="InterPro" id="IPR014729">
    <property type="entry name" value="Rossmann-like_a/b/a_fold"/>
</dbReference>
<comment type="caution">
    <text evidence="6">The sequence shown here is derived from an EMBL/GenBank/DDBJ whole genome shotgun (WGS) entry which is preliminary data.</text>
</comment>